<dbReference type="EMBL" id="ATLV01026883">
    <property type="status" value="NOT_ANNOTATED_CDS"/>
    <property type="molecule type" value="Genomic_DNA"/>
</dbReference>
<accession>A0A084WTB1</accession>
<protein>
    <submittedName>
        <fullName evidence="1 2">Uncharacterized protein</fullName>
    </submittedName>
</protein>
<dbReference type="AlphaFoldDB" id="A0A084WTB1"/>
<reference evidence="2" key="2">
    <citation type="submission" date="2020-05" db="UniProtKB">
        <authorList>
            <consortium name="EnsemblMetazoa"/>
        </authorList>
    </citation>
    <scope>IDENTIFICATION</scope>
</reference>
<reference evidence="1 3" key="1">
    <citation type="journal article" date="2014" name="BMC Genomics">
        <title>Genome sequence of Anopheles sinensis provides insight into genetics basis of mosquito competence for malaria parasites.</title>
        <authorList>
            <person name="Zhou D."/>
            <person name="Zhang D."/>
            <person name="Ding G."/>
            <person name="Shi L."/>
            <person name="Hou Q."/>
            <person name="Ye Y."/>
            <person name="Xu Y."/>
            <person name="Zhou H."/>
            <person name="Xiong C."/>
            <person name="Li S."/>
            <person name="Yu J."/>
            <person name="Hong S."/>
            <person name="Yu X."/>
            <person name="Zou P."/>
            <person name="Chen C."/>
            <person name="Chang X."/>
            <person name="Wang W."/>
            <person name="Lv Y."/>
            <person name="Sun Y."/>
            <person name="Ma L."/>
            <person name="Shen B."/>
            <person name="Zhu C."/>
        </authorList>
    </citation>
    <scope>NUCLEOTIDE SEQUENCE [LARGE SCALE GENOMIC DNA]</scope>
</reference>
<organism evidence="1">
    <name type="scientific">Anopheles sinensis</name>
    <name type="common">Mosquito</name>
    <dbReference type="NCBI Taxonomy" id="74873"/>
    <lineage>
        <taxon>Eukaryota</taxon>
        <taxon>Metazoa</taxon>
        <taxon>Ecdysozoa</taxon>
        <taxon>Arthropoda</taxon>
        <taxon>Hexapoda</taxon>
        <taxon>Insecta</taxon>
        <taxon>Pterygota</taxon>
        <taxon>Neoptera</taxon>
        <taxon>Endopterygota</taxon>
        <taxon>Diptera</taxon>
        <taxon>Nematocera</taxon>
        <taxon>Culicoidea</taxon>
        <taxon>Culicidae</taxon>
        <taxon>Anophelinae</taxon>
        <taxon>Anopheles</taxon>
    </lineage>
</organism>
<evidence type="ECO:0000313" key="2">
    <source>
        <dbReference type="EnsemblMetazoa" id="ASIC021961-PA"/>
    </source>
</evidence>
<dbReference type="VEuPathDB" id="VectorBase:ASIC021961"/>
<sequence length="126" mass="13681">MRVFGRLVLPFHQKQRNLVSPEVAIRTMDCCCSCSAPYKGLMRTIPLGSYNDPWDECRGSQCVYRTDPTQHSSGTDLFGGKSVASKWGVPSPIAVRVWPLAPPARLLISTASSQLAGPVLTVGEGF</sequence>
<gene>
    <name evidence="1" type="ORF">ZHAS_00021961</name>
</gene>
<keyword evidence="3" id="KW-1185">Reference proteome</keyword>
<name>A0A084WTB1_ANOSI</name>
<dbReference type="EnsemblMetazoa" id="ASIC021961-RA">
    <property type="protein sequence ID" value="ASIC021961-PA"/>
    <property type="gene ID" value="ASIC021961"/>
</dbReference>
<proteinExistence type="predicted"/>
<dbReference type="EMBL" id="KE525420">
    <property type="protein sequence ID" value="KFB53455.1"/>
    <property type="molecule type" value="Genomic_DNA"/>
</dbReference>
<evidence type="ECO:0000313" key="1">
    <source>
        <dbReference type="EMBL" id="KFB53455.1"/>
    </source>
</evidence>
<dbReference type="Proteomes" id="UP000030765">
    <property type="component" value="Unassembled WGS sequence"/>
</dbReference>
<evidence type="ECO:0000313" key="3">
    <source>
        <dbReference type="Proteomes" id="UP000030765"/>
    </source>
</evidence>
<dbReference type="VEuPathDB" id="VectorBase:ASIS004498"/>